<reference evidence="1 2" key="1">
    <citation type="journal article" date="2014" name="Am. J. Bot.">
        <title>Genome assembly and annotation for red clover (Trifolium pratense; Fabaceae).</title>
        <authorList>
            <person name="Istvanek J."/>
            <person name="Jaros M."/>
            <person name="Krenek A."/>
            <person name="Repkova J."/>
        </authorList>
    </citation>
    <scope>NUCLEOTIDE SEQUENCE [LARGE SCALE GENOMIC DNA]</scope>
    <source>
        <strain evidence="2">cv. Tatra</strain>
        <tissue evidence="1">Young leaves</tissue>
    </source>
</reference>
<evidence type="ECO:0000313" key="1">
    <source>
        <dbReference type="EMBL" id="PNX66802.1"/>
    </source>
</evidence>
<accession>A0A2K3KKK6</accession>
<organism evidence="1 2">
    <name type="scientific">Trifolium pratense</name>
    <name type="common">Red clover</name>
    <dbReference type="NCBI Taxonomy" id="57577"/>
    <lineage>
        <taxon>Eukaryota</taxon>
        <taxon>Viridiplantae</taxon>
        <taxon>Streptophyta</taxon>
        <taxon>Embryophyta</taxon>
        <taxon>Tracheophyta</taxon>
        <taxon>Spermatophyta</taxon>
        <taxon>Magnoliopsida</taxon>
        <taxon>eudicotyledons</taxon>
        <taxon>Gunneridae</taxon>
        <taxon>Pentapetalae</taxon>
        <taxon>rosids</taxon>
        <taxon>fabids</taxon>
        <taxon>Fabales</taxon>
        <taxon>Fabaceae</taxon>
        <taxon>Papilionoideae</taxon>
        <taxon>50 kb inversion clade</taxon>
        <taxon>NPAAA clade</taxon>
        <taxon>Hologalegina</taxon>
        <taxon>IRL clade</taxon>
        <taxon>Trifolieae</taxon>
        <taxon>Trifolium</taxon>
    </lineage>
</organism>
<name>A0A2K3KKK6_TRIPR</name>
<evidence type="ECO:0000313" key="2">
    <source>
        <dbReference type="Proteomes" id="UP000236291"/>
    </source>
</evidence>
<protein>
    <submittedName>
        <fullName evidence="1">Uncharacterized protein</fullName>
    </submittedName>
</protein>
<dbReference type="Proteomes" id="UP000236291">
    <property type="component" value="Unassembled WGS sequence"/>
</dbReference>
<proteinExistence type="predicted"/>
<comment type="caution">
    <text evidence="1">The sequence shown here is derived from an EMBL/GenBank/DDBJ whole genome shotgun (WGS) entry which is preliminary data.</text>
</comment>
<dbReference type="EMBL" id="ASHM01100155">
    <property type="protein sequence ID" value="PNX66802.1"/>
    <property type="molecule type" value="Genomic_DNA"/>
</dbReference>
<reference evidence="1 2" key="2">
    <citation type="journal article" date="2017" name="Front. Plant Sci.">
        <title>Gene Classification and Mining of Molecular Markers Useful in Red Clover (Trifolium pratense) Breeding.</title>
        <authorList>
            <person name="Istvanek J."/>
            <person name="Dluhosova J."/>
            <person name="Dluhos P."/>
            <person name="Patkova L."/>
            <person name="Nedelnik J."/>
            <person name="Repkova J."/>
        </authorList>
    </citation>
    <scope>NUCLEOTIDE SEQUENCE [LARGE SCALE GENOMIC DNA]</scope>
    <source>
        <strain evidence="2">cv. Tatra</strain>
        <tissue evidence="1">Young leaves</tissue>
    </source>
</reference>
<dbReference type="AlphaFoldDB" id="A0A2K3KKK6"/>
<gene>
    <name evidence="1" type="ORF">L195_g055288</name>
</gene>
<sequence>MAATYESFSIPSFDLDISDDEDLSQLIVEDSLVKYGEMDTNDDSEVLSQLIVKDSLDIDGEIGTDDDNGDEDVQSIGNLKHNFDFNKVPGENVFDLNEVPSERVSFEYANEEIKKEVEDMANIYINPAFL</sequence>